<evidence type="ECO:0000256" key="4">
    <source>
        <dbReference type="ARBA" id="ARBA00022679"/>
    </source>
</evidence>
<dbReference type="Gene3D" id="3.40.640.10">
    <property type="entry name" value="Type I PLP-dependent aspartate aminotransferase-like (Major domain)"/>
    <property type="match status" value="1"/>
</dbReference>
<keyword evidence="9" id="KW-1185">Reference proteome</keyword>
<dbReference type="AlphaFoldDB" id="A0A4R7J1B2"/>
<feature type="domain" description="Aminotransferase class I/classII large" evidence="7">
    <location>
        <begin position="32"/>
        <end position="378"/>
    </location>
</feature>
<dbReference type="GO" id="GO:0030170">
    <property type="term" value="F:pyridoxal phosphate binding"/>
    <property type="evidence" value="ECO:0007669"/>
    <property type="project" value="InterPro"/>
</dbReference>
<dbReference type="PANTHER" id="PTHR46383">
    <property type="entry name" value="ASPARTATE AMINOTRANSFERASE"/>
    <property type="match status" value="1"/>
</dbReference>
<evidence type="ECO:0000256" key="6">
    <source>
        <dbReference type="RuleBase" id="RU000481"/>
    </source>
</evidence>
<evidence type="ECO:0000313" key="9">
    <source>
        <dbReference type="Proteomes" id="UP000295371"/>
    </source>
</evidence>
<keyword evidence="4 6" id="KW-0808">Transferase</keyword>
<dbReference type="RefSeq" id="WP_133755971.1">
    <property type="nucleotide sequence ID" value="NZ_SOAW01000003.1"/>
</dbReference>
<dbReference type="InterPro" id="IPR015424">
    <property type="entry name" value="PyrdxlP-dep_Trfase"/>
</dbReference>
<dbReference type="PROSITE" id="PS00105">
    <property type="entry name" value="AA_TRANSFER_CLASS_1"/>
    <property type="match status" value="1"/>
</dbReference>
<reference evidence="8 9" key="1">
    <citation type="submission" date="2019-03" db="EMBL/GenBank/DDBJ databases">
        <title>Genomic Encyclopedia of Archaeal and Bacterial Type Strains, Phase II (KMG-II): from individual species to whole genera.</title>
        <authorList>
            <person name="Goeker M."/>
        </authorList>
    </citation>
    <scope>NUCLEOTIDE SEQUENCE [LARGE SCALE GENOMIC DNA]</scope>
    <source>
        <strain evidence="8 9">DSM 24323</strain>
    </source>
</reference>
<gene>
    <name evidence="8" type="ORF">CLV29_3097</name>
</gene>
<dbReference type="GO" id="GO:0006520">
    <property type="term" value="P:amino acid metabolic process"/>
    <property type="evidence" value="ECO:0007669"/>
    <property type="project" value="InterPro"/>
</dbReference>
<dbReference type="InterPro" id="IPR004839">
    <property type="entry name" value="Aminotransferase_I/II_large"/>
</dbReference>
<dbReference type="InterPro" id="IPR050596">
    <property type="entry name" value="AspAT/PAT-like"/>
</dbReference>
<proteinExistence type="inferred from homology"/>
<dbReference type="EC" id="2.6.1.-" evidence="6"/>
<dbReference type="InterPro" id="IPR004838">
    <property type="entry name" value="NHTrfase_class1_PyrdxlP-BS"/>
</dbReference>
<comment type="similarity">
    <text evidence="2 6">Belongs to the class-I pyridoxal-phosphate-dependent aminotransferase family.</text>
</comment>
<accession>A0A4R7J1B2</accession>
<evidence type="ECO:0000313" key="8">
    <source>
        <dbReference type="EMBL" id="TDT30073.1"/>
    </source>
</evidence>
<name>A0A4R7J1B2_9ACTN</name>
<keyword evidence="3 6" id="KW-0032">Aminotransferase</keyword>
<dbReference type="Proteomes" id="UP000295371">
    <property type="component" value="Unassembled WGS sequence"/>
</dbReference>
<dbReference type="PANTHER" id="PTHR46383:SF2">
    <property type="entry name" value="AMINOTRANSFERASE"/>
    <property type="match status" value="1"/>
</dbReference>
<comment type="cofactor">
    <cofactor evidence="1 6">
        <name>pyridoxal 5'-phosphate</name>
        <dbReference type="ChEBI" id="CHEBI:597326"/>
    </cofactor>
</comment>
<dbReference type="GO" id="GO:0008483">
    <property type="term" value="F:transaminase activity"/>
    <property type="evidence" value="ECO:0007669"/>
    <property type="project" value="UniProtKB-KW"/>
</dbReference>
<sequence length="383" mass="41249">MRKPAARSAVPPFQVMEVLAAAAERMRTHGDAIMLCAGQPSTPAPEAARRAVVDAIEGQVLGYTEAQGILPLRKAIAEYHRRSDGIEVFPEEVVVTTGSSGGLTALALAAFDPGAVIAMARPGYPAYRNTLSALGCEVLDLPCGPSTRFQPTVRMLQELPQVPDGLIIASPSNPTGTVIDPEELARISTWCREHDCLLISDEIYHGVGFGRETVSARRFGPDAVVTGSVSKYFSMTGWRLGWLLLPQWLLRPVEVLSGNLSICPPVPSQHAAIGALSTAAIGELDAHVERYAGNRELLIKRLPELGVTSYAPPDGAFYAWCEVSHLTDDSARWCAEMLAATGVAMTPGIDFDPVDGHRYVRLCFAGTAEELNEAIDRLVRQLH</sequence>
<dbReference type="Pfam" id="PF00155">
    <property type="entry name" value="Aminotran_1_2"/>
    <property type="match status" value="1"/>
</dbReference>
<organism evidence="8 9">
    <name type="scientific">Naumannella halotolerans</name>
    <dbReference type="NCBI Taxonomy" id="993414"/>
    <lineage>
        <taxon>Bacteria</taxon>
        <taxon>Bacillati</taxon>
        <taxon>Actinomycetota</taxon>
        <taxon>Actinomycetes</taxon>
        <taxon>Propionibacteriales</taxon>
        <taxon>Propionibacteriaceae</taxon>
        <taxon>Naumannella</taxon>
    </lineage>
</organism>
<dbReference type="SUPFAM" id="SSF53383">
    <property type="entry name" value="PLP-dependent transferases"/>
    <property type="match status" value="1"/>
</dbReference>
<protein>
    <recommendedName>
        <fullName evidence="6">Aminotransferase</fullName>
        <ecNumber evidence="6">2.6.1.-</ecNumber>
    </recommendedName>
</protein>
<comment type="caution">
    <text evidence="8">The sequence shown here is derived from an EMBL/GenBank/DDBJ whole genome shotgun (WGS) entry which is preliminary data.</text>
</comment>
<dbReference type="InterPro" id="IPR015421">
    <property type="entry name" value="PyrdxlP-dep_Trfase_major"/>
</dbReference>
<dbReference type="EMBL" id="SOAW01000003">
    <property type="protein sequence ID" value="TDT30073.1"/>
    <property type="molecule type" value="Genomic_DNA"/>
</dbReference>
<evidence type="ECO:0000256" key="1">
    <source>
        <dbReference type="ARBA" id="ARBA00001933"/>
    </source>
</evidence>
<dbReference type="CDD" id="cd00609">
    <property type="entry name" value="AAT_like"/>
    <property type="match status" value="1"/>
</dbReference>
<dbReference type="OrthoDB" id="9763453at2"/>
<evidence type="ECO:0000256" key="3">
    <source>
        <dbReference type="ARBA" id="ARBA00022576"/>
    </source>
</evidence>
<keyword evidence="5" id="KW-0663">Pyridoxal phosphate</keyword>
<evidence type="ECO:0000256" key="5">
    <source>
        <dbReference type="ARBA" id="ARBA00022898"/>
    </source>
</evidence>
<evidence type="ECO:0000259" key="7">
    <source>
        <dbReference type="Pfam" id="PF00155"/>
    </source>
</evidence>
<evidence type="ECO:0000256" key="2">
    <source>
        <dbReference type="ARBA" id="ARBA00007441"/>
    </source>
</evidence>